<dbReference type="EMBL" id="FMZX01000001">
    <property type="protein sequence ID" value="SDC45141.1"/>
    <property type="molecule type" value="Genomic_DNA"/>
</dbReference>
<dbReference type="Proteomes" id="UP000198925">
    <property type="component" value="Unassembled WGS sequence"/>
</dbReference>
<evidence type="ECO:0000313" key="3">
    <source>
        <dbReference type="Proteomes" id="UP000198925"/>
    </source>
</evidence>
<feature type="region of interest" description="Disordered" evidence="1">
    <location>
        <begin position="44"/>
        <end position="78"/>
    </location>
</feature>
<organism evidence="2 3">
    <name type="scientific">Belnapia rosea</name>
    <dbReference type="NCBI Taxonomy" id="938405"/>
    <lineage>
        <taxon>Bacteria</taxon>
        <taxon>Pseudomonadati</taxon>
        <taxon>Pseudomonadota</taxon>
        <taxon>Alphaproteobacteria</taxon>
        <taxon>Acetobacterales</taxon>
        <taxon>Roseomonadaceae</taxon>
        <taxon>Belnapia</taxon>
    </lineage>
</organism>
<keyword evidence="3" id="KW-1185">Reference proteome</keyword>
<gene>
    <name evidence="2" type="ORF">SAMN04487779_1001967</name>
</gene>
<feature type="compositionally biased region" description="Basic and acidic residues" evidence="1">
    <location>
        <begin position="46"/>
        <end position="55"/>
    </location>
</feature>
<reference evidence="2 3" key="1">
    <citation type="submission" date="2016-10" db="EMBL/GenBank/DDBJ databases">
        <authorList>
            <person name="de Groot N.N."/>
        </authorList>
    </citation>
    <scope>NUCLEOTIDE SEQUENCE [LARGE SCALE GENOMIC DNA]</scope>
    <source>
        <strain evidence="2 3">CPCC 100156</strain>
    </source>
</reference>
<evidence type="ECO:0000313" key="2">
    <source>
        <dbReference type="EMBL" id="SDC45141.1"/>
    </source>
</evidence>
<name>A0A1G6LPL3_9PROT</name>
<dbReference type="RefSeq" id="WP_090660932.1">
    <property type="nucleotide sequence ID" value="NZ_FMZX01000001.1"/>
</dbReference>
<dbReference type="AlphaFoldDB" id="A0A1G6LPL3"/>
<dbReference type="STRING" id="938405.SAMN02927895_01733"/>
<sequence>MFMRAATTAAAATTTGMIFASLAFLTGVGVGAAAIGGACLARQAMKRRDSWKDDTSVSATDTMAMPDEGEPMAGANPI</sequence>
<proteinExistence type="predicted"/>
<protein>
    <submittedName>
        <fullName evidence="2">Uncharacterized protein</fullName>
    </submittedName>
</protein>
<evidence type="ECO:0000256" key="1">
    <source>
        <dbReference type="SAM" id="MobiDB-lite"/>
    </source>
</evidence>
<accession>A0A1G6LPL3</accession>